<feature type="compositionally biased region" description="Gly residues" evidence="1">
    <location>
        <begin position="267"/>
        <end position="281"/>
    </location>
</feature>
<proteinExistence type="predicted"/>
<feature type="compositionally biased region" description="Low complexity" evidence="1">
    <location>
        <begin position="236"/>
        <end position="247"/>
    </location>
</feature>
<feature type="region of interest" description="Disordered" evidence="1">
    <location>
        <begin position="1"/>
        <end position="119"/>
    </location>
</feature>
<feature type="compositionally biased region" description="Gly residues" evidence="1">
    <location>
        <begin position="157"/>
        <end position="170"/>
    </location>
</feature>
<accession>A0A7J7FBY4</accession>
<evidence type="ECO:0000313" key="3">
    <source>
        <dbReference type="Proteomes" id="UP000551758"/>
    </source>
</evidence>
<gene>
    <name evidence="2" type="ORF">HPG69_002029</name>
</gene>
<feature type="compositionally biased region" description="Basic residues" evidence="1">
    <location>
        <begin position="248"/>
        <end position="258"/>
    </location>
</feature>
<feature type="compositionally biased region" description="Basic and acidic residues" evidence="1">
    <location>
        <begin position="79"/>
        <end position="90"/>
    </location>
</feature>
<dbReference type="AlphaFoldDB" id="A0A7J7FBY4"/>
<protein>
    <submittedName>
        <fullName evidence="2">Uncharacterized protein</fullName>
    </submittedName>
</protein>
<evidence type="ECO:0000256" key="1">
    <source>
        <dbReference type="SAM" id="MobiDB-lite"/>
    </source>
</evidence>
<organism evidence="2 3">
    <name type="scientific">Diceros bicornis minor</name>
    <name type="common">South-central black rhinoceros</name>
    <dbReference type="NCBI Taxonomy" id="77932"/>
    <lineage>
        <taxon>Eukaryota</taxon>
        <taxon>Metazoa</taxon>
        <taxon>Chordata</taxon>
        <taxon>Craniata</taxon>
        <taxon>Vertebrata</taxon>
        <taxon>Euteleostomi</taxon>
        <taxon>Mammalia</taxon>
        <taxon>Eutheria</taxon>
        <taxon>Laurasiatheria</taxon>
        <taxon>Perissodactyla</taxon>
        <taxon>Rhinocerotidae</taxon>
        <taxon>Diceros</taxon>
    </lineage>
</organism>
<dbReference type="EMBL" id="JACDTQ010000812">
    <property type="protein sequence ID" value="KAF5925582.1"/>
    <property type="molecule type" value="Genomic_DNA"/>
</dbReference>
<feature type="compositionally biased region" description="Pro residues" evidence="1">
    <location>
        <begin position="108"/>
        <end position="117"/>
    </location>
</feature>
<comment type="caution">
    <text evidence="2">The sequence shown here is derived from an EMBL/GenBank/DDBJ whole genome shotgun (WGS) entry which is preliminary data.</text>
</comment>
<sequence length="314" mass="31970">MLAAGSCWRPASPPGLTGAPGSEPSKLGASGRGAPEPRRPLHQCVPQPRSLQRERTAWSVAIPRRSCSSQRSLPNPARRGADAGEAELARGKAQARGGGEMKGREPGGFPPALPPPTGAENVICCAFQARFPGVTSPSRPGRGEQTKRRGKRRGGPRGEAGGVRGAGAVPGKGADSRSGGGGGGSWPMERRGPGRRARPPAFKPETARCPALGAPSADRATQSAARASLPVRLTPRRAPAARAAAAHRATRRERRPRRPAALTGERPGAGQGVCVGDGGEAQGSAKGSRVPLGADARQLSVGAGPGPAVPWGEP</sequence>
<reference evidence="2 3" key="1">
    <citation type="journal article" date="2020" name="Mol. Biol. Evol.">
        <title>Interspecific Gene Flow and the Evolution of Specialization in Black and White Rhinoceros.</title>
        <authorList>
            <person name="Moodley Y."/>
            <person name="Westbury M.V."/>
            <person name="Russo I.M."/>
            <person name="Gopalakrishnan S."/>
            <person name="Rakotoarivelo A."/>
            <person name="Olsen R.A."/>
            <person name="Prost S."/>
            <person name="Tunstall T."/>
            <person name="Ryder O.A."/>
            <person name="Dalen L."/>
            <person name="Bruford M.W."/>
        </authorList>
    </citation>
    <scope>NUCLEOTIDE SEQUENCE [LARGE SCALE GENOMIC DNA]</scope>
    <source>
        <strain evidence="2">SBR-YM</strain>
        <tissue evidence="2">Skin</tissue>
    </source>
</reference>
<evidence type="ECO:0000313" key="2">
    <source>
        <dbReference type="EMBL" id="KAF5925582.1"/>
    </source>
</evidence>
<name>A0A7J7FBY4_DICBM</name>
<feature type="region of interest" description="Disordered" evidence="1">
    <location>
        <begin position="131"/>
        <end position="314"/>
    </location>
</feature>
<dbReference type="Proteomes" id="UP000551758">
    <property type="component" value="Unassembled WGS sequence"/>
</dbReference>
<keyword evidence="3" id="KW-1185">Reference proteome</keyword>